<dbReference type="SUPFAM" id="SSF54001">
    <property type="entry name" value="Cysteine proteinases"/>
    <property type="match status" value="1"/>
</dbReference>
<keyword evidence="3" id="KW-1185">Reference proteome</keyword>
<evidence type="ECO:0000259" key="1">
    <source>
        <dbReference type="SMART" id="SM00460"/>
    </source>
</evidence>
<dbReference type="InterPro" id="IPR002931">
    <property type="entry name" value="Transglutaminase-like"/>
</dbReference>
<dbReference type="SMART" id="SM00460">
    <property type="entry name" value="TGc"/>
    <property type="match status" value="1"/>
</dbReference>
<comment type="caution">
    <text evidence="2">The sequence shown here is derived from an EMBL/GenBank/DDBJ whole genome shotgun (WGS) entry which is preliminary data.</text>
</comment>
<evidence type="ECO:0000313" key="3">
    <source>
        <dbReference type="Proteomes" id="UP000287247"/>
    </source>
</evidence>
<sequence length="274" mass="31299">MLQPHTLRLRPRSNGWQQLLNFSLKVDPEPMGMSPVIDVDGNGLTQLWFNEPMESLNITIDAQVETYINNPFQYVLEPWAAHLPIDYPRSLFIQLQPYLYPYNGSFHPIIIELAQQILHQVEGNCLQFLSRLNEQIYQNCQQIFRETGNPWQPSITWQRQQGSCRDSTVLFMEVCRVVGLATRFVSGYQEGDRHQEQRDLHAWADVYLPGGGWRGYDPTHGLAVADQHITLAASSLPQNAAPVAGQITPIKPILTTDKPLESKMEVHLLIDRKS</sequence>
<dbReference type="Pfam" id="PF08379">
    <property type="entry name" value="Bact_transglu_N"/>
    <property type="match status" value="1"/>
</dbReference>
<accession>A0A401ICQ9</accession>
<organism evidence="2 3">
    <name type="scientific">Aphanothece sacrum FPU1</name>
    <dbReference type="NCBI Taxonomy" id="1920663"/>
    <lineage>
        <taxon>Bacteria</taxon>
        <taxon>Bacillati</taxon>
        <taxon>Cyanobacteriota</taxon>
        <taxon>Cyanophyceae</taxon>
        <taxon>Oscillatoriophycideae</taxon>
        <taxon>Chroococcales</taxon>
        <taxon>Aphanothecaceae</taxon>
        <taxon>Aphanothece</taxon>
    </lineage>
</organism>
<dbReference type="AlphaFoldDB" id="A0A401ICQ9"/>
<name>A0A401ICQ9_APHSA</name>
<evidence type="ECO:0000313" key="2">
    <source>
        <dbReference type="EMBL" id="GBF79083.1"/>
    </source>
</evidence>
<dbReference type="PANTHER" id="PTHR33490">
    <property type="entry name" value="BLR5614 PROTEIN-RELATED"/>
    <property type="match status" value="1"/>
</dbReference>
<dbReference type="Pfam" id="PF01841">
    <property type="entry name" value="Transglut_core"/>
    <property type="match status" value="1"/>
</dbReference>
<feature type="domain" description="Transglutaminase-like" evidence="1">
    <location>
        <begin position="156"/>
        <end position="220"/>
    </location>
</feature>
<dbReference type="EMBL" id="BDQK01000001">
    <property type="protein sequence ID" value="GBF79083.1"/>
    <property type="molecule type" value="Genomic_DNA"/>
</dbReference>
<proteinExistence type="predicted"/>
<dbReference type="InterPro" id="IPR013589">
    <property type="entry name" value="Bac_transglu_N"/>
</dbReference>
<dbReference type="InterPro" id="IPR038765">
    <property type="entry name" value="Papain-like_cys_pep_sf"/>
</dbReference>
<dbReference type="Proteomes" id="UP000287247">
    <property type="component" value="Unassembled WGS sequence"/>
</dbReference>
<protein>
    <submittedName>
        <fullName evidence="2">Transglutaminase</fullName>
    </submittedName>
</protein>
<gene>
    <name evidence="2" type="ORF">AsFPU1_0475</name>
</gene>
<dbReference type="PANTHER" id="PTHR33490:SF1">
    <property type="entry name" value="SLL1233 PROTEIN"/>
    <property type="match status" value="1"/>
</dbReference>
<reference evidence="3" key="1">
    <citation type="submission" date="2017-05" db="EMBL/GenBank/DDBJ databases">
        <title>Physiological properties and genetic analysis related to exopolysaccharide production of fresh-water unicellular cyanobacterium Aphanothece sacrum, Suizenji Nori, that has been cultured as a food source in Japan.</title>
        <authorList>
            <person name="Kanesaki Y."/>
            <person name="Yoshikawa S."/>
            <person name="Ohki K."/>
        </authorList>
    </citation>
    <scope>NUCLEOTIDE SEQUENCE [LARGE SCALE GENOMIC DNA]</scope>
    <source>
        <strain evidence="3">FPU1</strain>
    </source>
</reference>
<dbReference type="Gene3D" id="3.10.620.30">
    <property type="match status" value="1"/>
</dbReference>